<dbReference type="EMBL" id="JBDJPC010000008">
    <property type="protein sequence ID" value="KAL1493438.1"/>
    <property type="molecule type" value="Genomic_DNA"/>
</dbReference>
<evidence type="ECO:0000256" key="12">
    <source>
        <dbReference type="ARBA" id="ARBA00048679"/>
    </source>
</evidence>
<name>A0ABD1EFZ1_HYPHA</name>
<organism evidence="17 18">
    <name type="scientific">Hypothenemus hampei</name>
    <name type="common">Coffee berry borer</name>
    <dbReference type="NCBI Taxonomy" id="57062"/>
    <lineage>
        <taxon>Eukaryota</taxon>
        <taxon>Metazoa</taxon>
        <taxon>Ecdysozoa</taxon>
        <taxon>Arthropoda</taxon>
        <taxon>Hexapoda</taxon>
        <taxon>Insecta</taxon>
        <taxon>Pterygota</taxon>
        <taxon>Neoptera</taxon>
        <taxon>Endopterygota</taxon>
        <taxon>Coleoptera</taxon>
        <taxon>Polyphaga</taxon>
        <taxon>Cucujiformia</taxon>
        <taxon>Curculionidae</taxon>
        <taxon>Scolytinae</taxon>
        <taxon>Hypothenemus</taxon>
    </lineage>
</organism>
<evidence type="ECO:0000256" key="8">
    <source>
        <dbReference type="ARBA" id="ARBA00022842"/>
    </source>
</evidence>
<evidence type="ECO:0000259" key="16">
    <source>
        <dbReference type="PROSITE" id="PS50011"/>
    </source>
</evidence>
<keyword evidence="18" id="KW-1185">Reference proteome</keyword>
<feature type="compositionally biased region" description="Polar residues" evidence="15">
    <location>
        <begin position="379"/>
        <end position="392"/>
    </location>
</feature>
<dbReference type="InterPro" id="IPR050339">
    <property type="entry name" value="CC_SR_Kinase"/>
</dbReference>
<dbReference type="SUPFAM" id="SSF56112">
    <property type="entry name" value="Protein kinase-like (PK-like)"/>
    <property type="match status" value="1"/>
</dbReference>
<evidence type="ECO:0000256" key="1">
    <source>
        <dbReference type="ARBA" id="ARBA00012513"/>
    </source>
</evidence>
<dbReference type="Proteomes" id="UP001566132">
    <property type="component" value="Unassembled WGS sequence"/>
</dbReference>
<feature type="region of interest" description="Disordered" evidence="15">
    <location>
        <begin position="368"/>
        <end position="392"/>
    </location>
</feature>
<dbReference type="Gene3D" id="1.10.510.10">
    <property type="entry name" value="Transferase(Phosphotransferase) domain 1"/>
    <property type="match status" value="1"/>
</dbReference>
<comment type="similarity">
    <text evidence="10">Belongs to the protein kinase superfamily. Ser/Thr protein kinase family. GCN2 subfamily.</text>
</comment>
<evidence type="ECO:0000256" key="7">
    <source>
        <dbReference type="ARBA" id="ARBA00022840"/>
    </source>
</evidence>
<keyword evidence="4" id="KW-0479">Metal-binding</keyword>
<keyword evidence="6" id="KW-0418">Kinase</keyword>
<evidence type="ECO:0000256" key="6">
    <source>
        <dbReference type="ARBA" id="ARBA00022777"/>
    </source>
</evidence>
<comment type="catalytic activity">
    <reaction evidence="12">
        <text>L-seryl-[protein] + ATP = O-phospho-L-seryl-[protein] + ADP + H(+)</text>
        <dbReference type="Rhea" id="RHEA:17989"/>
        <dbReference type="Rhea" id="RHEA-COMP:9863"/>
        <dbReference type="Rhea" id="RHEA-COMP:11604"/>
        <dbReference type="ChEBI" id="CHEBI:15378"/>
        <dbReference type="ChEBI" id="CHEBI:29999"/>
        <dbReference type="ChEBI" id="CHEBI:30616"/>
        <dbReference type="ChEBI" id="CHEBI:83421"/>
        <dbReference type="ChEBI" id="CHEBI:456216"/>
        <dbReference type="EC" id="2.7.11.1"/>
    </reaction>
</comment>
<comment type="catalytic activity">
    <reaction evidence="11">
        <text>L-threonyl-[protein] + ATP = O-phospho-L-threonyl-[protein] + ADP + H(+)</text>
        <dbReference type="Rhea" id="RHEA:46608"/>
        <dbReference type="Rhea" id="RHEA-COMP:11060"/>
        <dbReference type="Rhea" id="RHEA-COMP:11605"/>
        <dbReference type="ChEBI" id="CHEBI:15378"/>
        <dbReference type="ChEBI" id="CHEBI:30013"/>
        <dbReference type="ChEBI" id="CHEBI:30616"/>
        <dbReference type="ChEBI" id="CHEBI:61977"/>
        <dbReference type="ChEBI" id="CHEBI:456216"/>
        <dbReference type="EC" id="2.7.11.1"/>
    </reaction>
</comment>
<evidence type="ECO:0000256" key="9">
    <source>
        <dbReference type="ARBA" id="ARBA00023306"/>
    </source>
</evidence>
<evidence type="ECO:0000256" key="11">
    <source>
        <dbReference type="ARBA" id="ARBA00047899"/>
    </source>
</evidence>
<evidence type="ECO:0000256" key="15">
    <source>
        <dbReference type="SAM" id="MobiDB-lite"/>
    </source>
</evidence>
<dbReference type="EC" id="2.7.11.1" evidence="1"/>
<keyword evidence="5 13" id="KW-0547">Nucleotide-binding</keyword>
<comment type="caution">
    <text evidence="17">The sequence shown here is derived from an EMBL/GenBank/DDBJ whole genome shotgun (WGS) entry which is preliminary data.</text>
</comment>
<evidence type="ECO:0000256" key="3">
    <source>
        <dbReference type="ARBA" id="ARBA00022679"/>
    </source>
</evidence>
<dbReference type="InterPro" id="IPR011009">
    <property type="entry name" value="Kinase-like_dom_sf"/>
</dbReference>
<keyword evidence="3" id="KW-0808">Transferase</keyword>
<protein>
    <recommendedName>
        <fullName evidence="1">non-specific serine/threonine protein kinase</fullName>
        <ecNumber evidence="1">2.7.11.1</ecNumber>
    </recommendedName>
</protein>
<evidence type="ECO:0000256" key="4">
    <source>
        <dbReference type="ARBA" id="ARBA00022723"/>
    </source>
</evidence>
<evidence type="ECO:0000256" key="2">
    <source>
        <dbReference type="ARBA" id="ARBA00022527"/>
    </source>
</evidence>
<dbReference type="GO" id="GO:0004674">
    <property type="term" value="F:protein serine/threonine kinase activity"/>
    <property type="evidence" value="ECO:0007669"/>
    <property type="project" value="UniProtKB-KW"/>
</dbReference>
<dbReference type="InterPro" id="IPR017441">
    <property type="entry name" value="Protein_kinase_ATP_BS"/>
</dbReference>
<dbReference type="GO" id="GO:0046872">
    <property type="term" value="F:metal ion binding"/>
    <property type="evidence" value="ECO:0007669"/>
    <property type="project" value="UniProtKB-KW"/>
</dbReference>
<keyword evidence="2 14" id="KW-0723">Serine/threonine-protein kinase</keyword>
<dbReference type="PROSITE" id="PS00108">
    <property type="entry name" value="PROTEIN_KINASE_ST"/>
    <property type="match status" value="1"/>
</dbReference>
<feature type="compositionally biased region" description="Low complexity" evidence="15">
    <location>
        <begin position="368"/>
        <end position="378"/>
    </location>
</feature>
<evidence type="ECO:0000256" key="5">
    <source>
        <dbReference type="ARBA" id="ARBA00022741"/>
    </source>
</evidence>
<accession>A0ABD1EFZ1</accession>
<reference evidence="17 18" key="1">
    <citation type="submission" date="2024-05" db="EMBL/GenBank/DDBJ databases">
        <title>Genetic variation in Jamaican populations of the coffee berry borer (Hypothenemus hampei).</title>
        <authorList>
            <person name="Errbii M."/>
            <person name="Myrie A."/>
        </authorList>
    </citation>
    <scope>NUCLEOTIDE SEQUENCE [LARGE SCALE GENOMIC DNA]</scope>
    <source>
        <strain evidence="17">JA-Hopewell-2020-01-JO</strain>
        <tissue evidence="17">Whole body</tissue>
    </source>
</reference>
<dbReference type="SMART" id="SM00220">
    <property type="entry name" value="S_TKc"/>
    <property type="match status" value="1"/>
</dbReference>
<dbReference type="GO" id="GO:0005524">
    <property type="term" value="F:ATP binding"/>
    <property type="evidence" value="ECO:0007669"/>
    <property type="project" value="UniProtKB-UniRule"/>
</dbReference>
<feature type="binding site" evidence="13">
    <location>
        <position position="118"/>
    </location>
    <ligand>
        <name>ATP</name>
        <dbReference type="ChEBI" id="CHEBI:30616"/>
    </ligand>
</feature>
<dbReference type="InterPro" id="IPR000719">
    <property type="entry name" value="Prot_kinase_dom"/>
</dbReference>
<keyword evidence="9" id="KW-0131">Cell cycle</keyword>
<dbReference type="Pfam" id="PF00069">
    <property type="entry name" value="Pkinase"/>
    <property type="match status" value="1"/>
</dbReference>
<dbReference type="InterPro" id="IPR008271">
    <property type="entry name" value="Ser/Thr_kinase_AS"/>
</dbReference>
<keyword evidence="8" id="KW-0460">Magnesium</keyword>
<dbReference type="PROSITE" id="PS00107">
    <property type="entry name" value="PROTEIN_KINASE_ATP"/>
    <property type="match status" value="1"/>
</dbReference>
<evidence type="ECO:0000256" key="14">
    <source>
        <dbReference type="RuleBase" id="RU000304"/>
    </source>
</evidence>
<feature type="domain" description="Protein kinase" evidence="16">
    <location>
        <begin position="89"/>
        <end position="335"/>
    </location>
</feature>
<dbReference type="PROSITE" id="PS50011">
    <property type="entry name" value="PROTEIN_KINASE_DOM"/>
    <property type="match status" value="1"/>
</dbReference>
<dbReference type="AlphaFoldDB" id="A0ABD1EFZ1"/>
<evidence type="ECO:0000256" key="13">
    <source>
        <dbReference type="PROSITE-ProRule" id="PRU10141"/>
    </source>
</evidence>
<sequence length="485" mass="54946">MSRKRGILSPHTQVEMVPKLRHSTKKELAEKEKSTNLACPVPLKVRKNLRLRYSNSKDRKLRPFCFNNNVTLSSKYDPNQKLSYFNQIFSKMGCIGEGSFGKVYMVKNKEDNQLYAVKRLKSHISLNDRSAEVKNNELLGINLYCVRFFMAWEENLDTFILLEYCDLSVADYSKLNSSICEDFLWHVLHDICKALDYIHSMRFVHLDVKPGNIMMKSGIFKLGDFGLLVDLQMANQAHKSTLSEGDAKYLALEVLDGVYTSACDIFGLGITILELATDIELPDHGILWRQIRQGLLPSCFYDRVTEVLCVTVEDMVSSDYKTRPAAEKILKYPQIQNISDRDAAQHPRIDYAAPYARKENNNENLSLASSNLESDSSNISTPPRSANSSFYTMNSDSSFNDSDDESNCEKCKVSSFRRGSPYSPLRSLEKSSPLPFKGDSLISCNSRVADALLYNALPSIMTLKENNAESSSIKRIPKLKLVFTE</sequence>
<dbReference type="Gene3D" id="3.30.200.20">
    <property type="entry name" value="Phosphorylase Kinase, domain 1"/>
    <property type="match status" value="1"/>
</dbReference>
<evidence type="ECO:0000256" key="10">
    <source>
        <dbReference type="ARBA" id="ARBA00037982"/>
    </source>
</evidence>
<dbReference type="PANTHER" id="PTHR11042">
    <property type="entry name" value="EUKARYOTIC TRANSLATION INITIATION FACTOR 2-ALPHA KINASE EIF2-ALPHA KINASE -RELATED"/>
    <property type="match status" value="1"/>
</dbReference>
<gene>
    <name evidence="17" type="ORF">ABEB36_011491</name>
</gene>
<proteinExistence type="inferred from homology"/>
<dbReference type="PANTHER" id="PTHR11042:SF183">
    <property type="entry name" value="MEMBRANE-ASSOCIATED TYROSINE- AND THREONINE-SPECIFIC CDC2-INHIBITORY KINASE"/>
    <property type="match status" value="1"/>
</dbReference>
<evidence type="ECO:0000313" key="18">
    <source>
        <dbReference type="Proteomes" id="UP001566132"/>
    </source>
</evidence>
<keyword evidence="7 13" id="KW-0067">ATP-binding</keyword>
<evidence type="ECO:0000313" key="17">
    <source>
        <dbReference type="EMBL" id="KAL1493438.1"/>
    </source>
</evidence>